<dbReference type="InterPro" id="IPR002347">
    <property type="entry name" value="SDR_fam"/>
</dbReference>
<dbReference type="Pfam" id="PF00995">
    <property type="entry name" value="Sec1"/>
    <property type="match status" value="1"/>
</dbReference>
<comment type="similarity">
    <text evidence="2">Belongs to the STXBP/unc-18/SEC1 family.</text>
</comment>
<dbReference type="Gene3D" id="3.40.50.1910">
    <property type="match status" value="1"/>
</dbReference>
<dbReference type="EMBL" id="JAPZBR010000002">
    <property type="protein sequence ID" value="KAJ5362323.1"/>
    <property type="molecule type" value="Genomic_DNA"/>
</dbReference>
<comment type="caution">
    <text evidence="8">The sequence shown here is derived from an EMBL/GenBank/DDBJ whole genome shotgun (WGS) entry which is preliminary data.</text>
</comment>
<dbReference type="AlphaFoldDB" id="A0A9W9RR85"/>
<reference evidence="8" key="1">
    <citation type="submission" date="2022-12" db="EMBL/GenBank/DDBJ databases">
        <authorList>
            <person name="Petersen C."/>
        </authorList>
    </citation>
    <scope>NUCLEOTIDE SEQUENCE</scope>
    <source>
        <strain evidence="8">IBT 35675</strain>
    </source>
</reference>
<accession>A0A9W9RR85</accession>
<evidence type="ECO:0000256" key="3">
    <source>
        <dbReference type="ARBA" id="ARBA00022448"/>
    </source>
</evidence>
<evidence type="ECO:0000313" key="9">
    <source>
        <dbReference type="Proteomes" id="UP001148299"/>
    </source>
</evidence>
<protein>
    <recommendedName>
        <fullName evidence="6">Vacuolar protein sorting-associated protein 45</fullName>
    </recommendedName>
</protein>
<dbReference type="FunFam" id="3.90.830.10:FF:000002">
    <property type="entry name" value="Vacuolar protein sorting-associated protein 45"/>
    <property type="match status" value="1"/>
</dbReference>
<dbReference type="InterPro" id="IPR036291">
    <property type="entry name" value="NAD(P)-bd_dom_sf"/>
</dbReference>
<evidence type="ECO:0000256" key="2">
    <source>
        <dbReference type="ARBA" id="ARBA00009884"/>
    </source>
</evidence>
<dbReference type="PANTHER" id="PTHR11679">
    <property type="entry name" value="VESICLE PROTEIN SORTING-ASSOCIATED"/>
    <property type="match status" value="1"/>
</dbReference>
<reference evidence="8" key="2">
    <citation type="journal article" date="2023" name="IMA Fungus">
        <title>Comparative genomic study of the Penicillium genus elucidates a diverse pangenome and 15 lateral gene transfer events.</title>
        <authorList>
            <person name="Petersen C."/>
            <person name="Sorensen T."/>
            <person name="Nielsen M.R."/>
            <person name="Sondergaard T.E."/>
            <person name="Sorensen J.L."/>
            <person name="Fitzpatrick D.A."/>
            <person name="Frisvad J.C."/>
            <person name="Nielsen K.L."/>
        </authorList>
    </citation>
    <scope>NUCLEOTIDE SEQUENCE</scope>
    <source>
        <strain evidence="8">IBT 35675</strain>
    </source>
</reference>
<keyword evidence="3" id="KW-0813">Transport</keyword>
<keyword evidence="5" id="KW-0472">Membrane</keyword>
<dbReference type="Gene3D" id="1.25.40.60">
    <property type="match status" value="1"/>
</dbReference>
<dbReference type="InterPro" id="IPR043127">
    <property type="entry name" value="Sec-1-like_dom3a"/>
</dbReference>
<evidence type="ECO:0000256" key="4">
    <source>
        <dbReference type="ARBA" id="ARBA00022927"/>
    </source>
</evidence>
<feature type="region of interest" description="Disordered" evidence="7">
    <location>
        <begin position="617"/>
        <end position="640"/>
    </location>
</feature>
<dbReference type="Pfam" id="PF00106">
    <property type="entry name" value="adh_short"/>
    <property type="match status" value="1"/>
</dbReference>
<comment type="subcellular location">
    <subcellularLocation>
        <location evidence="1">Endomembrane system</location>
        <topology evidence="1">Peripheral membrane protein</topology>
    </subcellularLocation>
</comment>
<evidence type="ECO:0000256" key="7">
    <source>
        <dbReference type="SAM" id="MobiDB-lite"/>
    </source>
</evidence>
<feature type="compositionally biased region" description="Polar residues" evidence="7">
    <location>
        <begin position="618"/>
        <end position="630"/>
    </location>
</feature>
<dbReference type="InterPro" id="IPR036045">
    <property type="entry name" value="Sec1-like_sf"/>
</dbReference>
<dbReference type="GO" id="GO:0031410">
    <property type="term" value="C:cytoplasmic vesicle"/>
    <property type="evidence" value="ECO:0007669"/>
    <property type="project" value="UniProtKB-ARBA"/>
</dbReference>
<name>A0A9W9RR85_PENBR</name>
<keyword evidence="4" id="KW-0653">Protein transport</keyword>
<dbReference type="GO" id="GO:0016192">
    <property type="term" value="P:vesicle-mediated transport"/>
    <property type="evidence" value="ECO:0007669"/>
    <property type="project" value="InterPro"/>
</dbReference>
<dbReference type="CDD" id="cd05374">
    <property type="entry name" value="17beta-HSD-like_SDR_c"/>
    <property type="match status" value="1"/>
</dbReference>
<dbReference type="SUPFAM" id="SSF51735">
    <property type="entry name" value="NAD(P)-binding Rossmann-fold domains"/>
    <property type="match status" value="1"/>
</dbReference>
<dbReference type="GO" id="GO:0015031">
    <property type="term" value="P:protein transport"/>
    <property type="evidence" value="ECO:0007669"/>
    <property type="project" value="UniProtKB-KW"/>
</dbReference>
<proteinExistence type="inferred from homology"/>
<gene>
    <name evidence="8" type="ORF">N7541_003167</name>
</gene>
<dbReference type="Proteomes" id="UP001148299">
    <property type="component" value="Unassembled WGS sequence"/>
</dbReference>
<dbReference type="InterPro" id="IPR001619">
    <property type="entry name" value="Sec1-like"/>
</dbReference>
<dbReference type="SUPFAM" id="SSF56815">
    <property type="entry name" value="Sec1/munc18-like (SM) proteins"/>
    <property type="match status" value="1"/>
</dbReference>
<dbReference type="InterPro" id="IPR027482">
    <property type="entry name" value="Sec1-like_dom2"/>
</dbReference>
<evidence type="ECO:0000313" key="8">
    <source>
        <dbReference type="EMBL" id="KAJ5362323.1"/>
    </source>
</evidence>
<evidence type="ECO:0000256" key="1">
    <source>
        <dbReference type="ARBA" id="ARBA00004184"/>
    </source>
</evidence>
<evidence type="ECO:0000256" key="5">
    <source>
        <dbReference type="ARBA" id="ARBA00023136"/>
    </source>
</evidence>
<dbReference type="Gene3D" id="3.40.50.2060">
    <property type="match status" value="1"/>
</dbReference>
<dbReference type="Gene3D" id="3.90.830.10">
    <property type="entry name" value="Syntaxin Binding Protein 1, Chain A, domain 2"/>
    <property type="match status" value="1"/>
</dbReference>
<evidence type="ECO:0000256" key="6">
    <source>
        <dbReference type="ARBA" id="ARBA00073001"/>
    </source>
</evidence>
<dbReference type="PRINTS" id="PR00081">
    <property type="entry name" value="GDHRDH"/>
</dbReference>
<keyword evidence="9" id="KW-1185">Reference proteome</keyword>
<organism evidence="8 9">
    <name type="scientific">Penicillium brevicompactum</name>
    <dbReference type="NCBI Taxonomy" id="5074"/>
    <lineage>
        <taxon>Eukaryota</taxon>
        <taxon>Fungi</taxon>
        <taxon>Dikarya</taxon>
        <taxon>Ascomycota</taxon>
        <taxon>Pezizomycotina</taxon>
        <taxon>Eurotiomycetes</taxon>
        <taxon>Eurotiomycetidae</taxon>
        <taxon>Eurotiales</taxon>
        <taxon>Aspergillaceae</taxon>
        <taxon>Penicillium</taxon>
    </lineage>
</organism>
<dbReference type="Gene3D" id="3.40.50.720">
    <property type="entry name" value="NAD(P)-binding Rossmann-like Domain"/>
    <property type="match status" value="1"/>
</dbReference>
<sequence length="993" mass="111391">MDVVTAASGYISKMVTVGESTASKMKILLLDSETVPIVSTAITQSALLNHEVYLIDRLDNAAREKMRHLRCICFVRPSPTSIQFLIDELREPKYGEYYIYLSNIIRKSALERLAEADSHEVVQSVQEQFADFLVTNPDLCSLGMGFPLQRIWSHSPDLWNPDSLQRATEGTLALLLALKKNPLIRYEKNSLLARKLATEVRYHITQEEQLFNFRRTDTPPILLVLDRRDDPITPLLTQWTYQAMVHEMLGINNGRVDLQDVPEIRPELKEIVLAQDQDPFFKKNMYQNFGDLGQNIKEYVEQYQTKTQSTANIESITDMKRFVEDYPEFRKLAGNVSKHVTLVGELSRRVGEDNLLDVSELEQSLACNDNHTNDLKSLQRIIGLPNVPADNKLRLVALYALRYEKHPNNALPILLDLLVTAGEVPSNRVNLISKLLAYHHSLQAPPVAGGFSDLFESTSFFSGARDRFKGLKGVENVYTQHSPRLEVTLQNLIKGRLKELQYPFLEGSGHTRDKPQDIIIFMVGGVTYEEAKMVAQVNASSPGIRVVLSGTSIHNSTTFLEEVDDAVGSWPEPGPATAAGRLRREVDVGYLAIDKEQINLSTEECTDRHRPLNVGSVRRTSTSLQQQWTRHPQKEGPPLLQNRDCISPQPPTLQALTIPPNPSYGWYVASPPKPQHRTDNPQIFGATGHMGRSLVKTALSHNDLVAAVGRTYENSPEAMRELESEHENCLGLLCDVRARETVKRVIDATIARFGHIDVIANCSGYGVIGACEDQDEYDIRNQFETNFTGTLNMIQLSLPHFRQRRAGRYLIFSSTSGALGVPGLGPYCASKYAVEGLMESMLYEVDSFNIKGTLVEPGHMRRDDVADLVSPSAMASNPEHNLSSPLPLYGHFLVKPPSDPYNTTTSPAAHARRMLMWLGDKQPASAVKAAHLVWQLGHCSYPPLRLILGTYAVESIRDRLKCIIEEIEDWKHLSFPLESQPTGRDREENEMGG</sequence>
<dbReference type="InterPro" id="IPR043154">
    <property type="entry name" value="Sec-1-like_dom1"/>
</dbReference>
<dbReference type="GO" id="GO:0012505">
    <property type="term" value="C:endomembrane system"/>
    <property type="evidence" value="ECO:0007669"/>
    <property type="project" value="UniProtKB-SubCell"/>
</dbReference>